<dbReference type="PANTHER" id="PTHR35179">
    <property type="entry name" value="PROTEIN CBG02620"/>
    <property type="match status" value="1"/>
</dbReference>
<name>A0A166SBW5_9AGAM</name>
<evidence type="ECO:0008006" key="3">
    <source>
        <dbReference type="Google" id="ProtNLM"/>
    </source>
</evidence>
<dbReference type="PANTHER" id="PTHR35179:SF2">
    <property type="entry name" value="START DOMAIN-CONTAINING PROTEIN"/>
    <property type="match status" value="1"/>
</dbReference>
<accession>A0A166SBW5</accession>
<dbReference type="OrthoDB" id="420564at2759"/>
<sequence length="324" mass="35922">GSPPLWLDTPMPFYVQQGSVDENGGFMMHDTPLLPLIRAVELVSNQDKFAASLGHRRERVDWRAVDFITNRGNLRKLLRWIDGSSGGRVLRIDAQLAGDGTVLLNKWERRTPKFVQPGSYGTNLEKATTKPAAGCEGTTTHHRVVKYNLGGLTMVVGFEVDAFIPSAGSNPIPKDFSMACDATEAAKASNSPNSGDLNILCGGSVVSQSSLIELKSSYQIKWPEVYPQLYLSQTPWLYKASHSNGRFHTMTKTEVQSPELEGVVEMSRVRVERLRDALRTIKDIVVEAGPEGRLSFVFENKELKVYDRESRSSSLPDDVMSLFS</sequence>
<organism evidence="1 2">
    <name type="scientific">Athelia psychrophila</name>
    <dbReference type="NCBI Taxonomy" id="1759441"/>
    <lineage>
        <taxon>Eukaryota</taxon>
        <taxon>Fungi</taxon>
        <taxon>Dikarya</taxon>
        <taxon>Basidiomycota</taxon>
        <taxon>Agaricomycotina</taxon>
        <taxon>Agaricomycetes</taxon>
        <taxon>Agaricomycetidae</taxon>
        <taxon>Atheliales</taxon>
        <taxon>Atheliaceae</taxon>
        <taxon>Athelia</taxon>
    </lineage>
</organism>
<dbReference type="Proteomes" id="UP000076532">
    <property type="component" value="Unassembled WGS sequence"/>
</dbReference>
<feature type="non-terminal residue" evidence="1">
    <location>
        <position position="1"/>
    </location>
</feature>
<dbReference type="AlphaFoldDB" id="A0A166SBW5"/>
<reference evidence="1 2" key="1">
    <citation type="journal article" date="2016" name="Mol. Biol. Evol.">
        <title>Comparative Genomics of Early-Diverging Mushroom-Forming Fungi Provides Insights into the Origins of Lignocellulose Decay Capabilities.</title>
        <authorList>
            <person name="Nagy L.G."/>
            <person name="Riley R."/>
            <person name="Tritt A."/>
            <person name="Adam C."/>
            <person name="Daum C."/>
            <person name="Floudas D."/>
            <person name="Sun H."/>
            <person name="Yadav J.S."/>
            <person name="Pangilinan J."/>
            <person name="Larsson K.H."/>
            <person name="Matsuura K."/>
            <person name="Barry K."/>
            <person name="Labutti K."/>
            <person name="Kuo R."/>
            <person name="Ohm R.A."/>
            <person name="Bhattacharya S.S."/>
            <person name="Shirouzu T."/>
            <person name="Yoshinaga Y."/>
            <person name="Martin F.M."/>
            <person name="Grigoriev I.V."/>
            <person name="Hibbett D.S."/>
        </authorList>
    </citation>
    <scope>NUCLEOTIDE SEQUENCE [LARGE SCALE GENOMIC DNA]</scope>
    <source>
        <strain evidence="1 2">CBS 109695</strain>
    </source>
</reference>
<protein>
    <recommendedName>
        <fullName evidence="3">Decapping nuclease</fullName>
    </recommendedName>
</protein>
<proteinExistence type="predicted"/>
<dbReference type="EMBL" id="KV417499">
    <property type="protein sequence ID" value="KZP29267.1"/>
    <property type="molecule type" value="Genomic_DNA"/>
</dbReference>
<gene>
    <name evidence="1" type="ORF">FIBSPDRAFT_727810</name>
</gene>
<evidence type="ECO:0000313" key="2">
    <source>
        <dbReference type="Proteomes" id="UP000076532"/>
    </source>
</evidence>
<evidence type="ECO:0000313" key="1">
    <source>
        <dbReference type="EMBL" id="KZP29267.1"/>
    </source>
</evidence>
<keyword evidence="2" id="KW-1185">Reference proteome</keyword>
<dbReference type="STRING" id="436010.A0A166SBW5"/>